<evidence type="ECO:0000256" key="5">
    <source>
        <dbReference type="ARBA" id="ARBA00023015"/>
    </source>
</evidence>
<organism evidence="11 12">
    <name type="scientific">Alkalimarinus sediminis</name>
    <dbReference type="NCBI Taxonomy" id="1632866"/>
    <lineage>
        <taxon>Bacteria</taxon>
        <taxon>Pseudomonadati</taxon>
        <taxon>Pseudomonadota</taxon>
        <taxon>Gammaproteobacteria</taxon>
        <taxon>Alteromonadales</taxon>
        <taxon>Alteromonadaceae</taxon>
        <taxon>Alkalimarinus</taxon>
    </lineage>
</organism>
<comment type="function">
    <text evidence="7">Responsible for the coupling of flagellin expression to flagellar assembly by preventing expression of the flagellin genes when a component of the middle class of proteins is defective. It negatively regulates flagellar genes by inhibiting the activity of FliA by directly binding to FliA.</text>
</comment>
<evidence type="ECO:0000256" key="2">
    <source>
        <dbReference type="ARBA" id="ARBA00017823"/>
    </source>
</evidence>
<dbReference type="RefSeq" id="WP_251811694.1">
    <property type="nucleotide sequence ID" value="NZ_CP101527.1"/>
</dbReference>
<feature type="domain" description="Anti-sigma-28 factor FlgM C-terminal" evidence="10">
    <location>
        <begin position="48"/>
        <end position="101"/>
    </location>
</feature>
<dbReference type="KEGG" id="asem:NNL22_05020"/>
<gene>
    <name evidence="11" type="primary">flgM</name>
    <name evidence="11" type="ORF">NNL22_05020</name>
</gene>
<evidence type="ECO:0000313" key="11">
    <source>
        <dbReference type="EMBL" id="UZW75945.1"/>
    </source>
</evidence>
<keyword evidence="11" id="KW-0966">Cell projection</keyword>
<comment type="similarity">
    <text evidence="1">Belongs to the FlgM family.</text>
</comment>
<evidence type="ECO:0000256" key="8">
    <source>
        <dbReference type="ARBA" id="ARBA00030117"/>
    </source>
</evidence>
<dbReference type="GO" id="GO:0044781">
    <property type="term" value="P:bacterial-type flagellum organization"/>
    <property type="evidence" value="ECO:0007669"/>
    <property type="project" value="UniProtKB-KW"/>
</dbReference>
<feature type="compositionally biased region" description="Basic and acidic residues" evidence="9">
    <location>
        <begin position="28"/>
        <end position="47"/>
    </location>
</feature>
<dbReference type="EMBL" id="CP101527">
    <property type="protein sequence ID" value="UZW75945.1"/>
    <property type="molecule type" value="Genomic_DNA"/>
</dbReference>
<evidence type="ECO:0000313" key="12">
    <source>
        <dbReference type="Proteomes" id="UP001164472"/>
    </source>
</evidence>
<proteinExistence type="inferred from homology"/>
<keyword evidence="5" id="KW-0805">Transcription regulation</keyword>
<sequence length="107" mass="11834">MAIDINGINPNQPGGSRSRTVEVQQPRQKIDGSAPEKNEAPIERRGESVSFSGKAKDFQQIEANLKELPEVDADKVAKIRAALEDGSYNISSENVAQKMLNMEKYIF</sequence>
<evidence type="ECO:0000256" key="3">
    <source>
        <dbReference type="ARBA" id="ARBA00022491"/>
    </source>
</evidence>
<accession>A0A9E8HJR9</accession>
<keyword evidence="3" id="KW-0678">Repressor</keyword>
<dbReference type="NCBIfam" id="TIGR03824">
    <property type="entry name" value="FlgM_jcvi"/>
    <property type="match status" value="1"/>
</dbReference>
<evidence type="ECO:0000259" key="10">
    <source>
        <dbReference type="Pfam" id="PF04316"/>
    </source>
</evidence>
<keyword evidence="11" id="KW-0282">Flagellum</keyword>
<dbReference type="SUPFAM" id="SSF101498">
    <property type="entry name" value="Anti-sigma factor FlgM"/>
    <property type="match status" value="1"/>
</dbReference>
<keyword evidence="11" id="KW-0969">Cilium</keyword>
<feature type="region of interest" description="Disordered" evidence="9">
    <location>
        <begin position="1"/>
        <end position="50"/>
    </location>
</feature>
<keyword evidence="12" id="KW-1185">Reference proteome</keyword>
<dbReference type="InterPro" id="IPR035890">
    <property type="entry name" value="Anti-sigma-28_factor_FlgM_sf"/>
</dbReference>
<protein>
    <recommendedName>
        <fullName evidence="2">Negative regulator of flagellin synthesis</fullName>
    </recommendedName>
    <alternativeName>
        <fullName evidence="8">Anti-sigma-28 factor</fullName>
    </alternativeName>
</protein>
<dbReference type="Pfam" id="PF04316">
    <property type="entry name" value="FlgM"/>
    <property type="match status" value="1"/>
</dbReference>
<evidence type="ECO:0000256" key="7">
    <source>
        <dbReference type="ARBA" id="ARBA00024739"/>
    </source>
</evidence>
<dbReference type="GO" id="GO:0045892">
    <property type="term" value="P:negative regulation of DNA-templated transcription"/>
    <property type="evidence" value="ECO:0007669"/>
    <property type="project" value="InterPro"/>
</dbReference>
<keyword evidence="4" id="KW-1005">Bacterial flagellum biogenesis</keyword>
<evidence type="ECO:0000256" key="6">
    <source>
        <dbReference type="ARBA" id="ARBA00023163"/>
    </source>
</evidence>
<keyword evidence="6" id="KW-0804">Transcription</keyword>
<evidence type="ECO:0000256" key="4">
    <source>
        <dbReference type="ARBA" id="ARBA00022795"/>
    </source>
</evidence>
<name>A0A9E8HJR9_9ALTE</name>
<reference evidence="11" key="1">
    <citation type="submission" date="2022-07" db="EMBL/GenBank/DDBJ databases">
        <title>Alkalimarinus sp. nov., isolated from gut of a Alitta virens.</title>
        <authorList>
            <person name="Yang A.I."/>
            <person name="Shin N.-R."/>
        </authorList>
    </citation>
    <scope>NUCLEOTIDE SEQUENCE</scope>
    <source>
        <strain evidence="11">FA028</strain>
    </source>
</reference>
<dbReference type="InterPro" id="IPR007412">
    <property type="entry name" value="FlgM"/>
</dbReference>
<evidence type="ECO:0000256" key="1">
    <source>
        <dbReference type="ARBA" id="ARBA00005322"/>
    </source>
</evidence>
<dbReference type="Proteomes" id="UP001164472">
    <property type="component" value="Chromosome"/>
</dbReference>
<evidence type="ECO:0000256" key="9">
    <source>
        <dbReference type="SAM" id="MobiDB-lite"/>
    </source>
</evidence>
<dbReference type="AlphaFoldDB" id="A0A9E8HJR9"/>
<dbReference type="InterPro" id="IPR031316">
    <property type="entry name" value="FlgM_C"/>
</dbReference>
<feature type="compositionally biased region" description="Polar residues" evidence="9">
    <location>
        <begin position="8"/>
        <end position="27"/>
    </location>
</feature>